<dbReference type="Proteomes" id="UP001245285">
    <property type="component" value="Unassembled WGS sequence"/>
</dbReference>
<dbReference type="RefSeq" id="WP_311496513.1">
    <property type="nucleotide sequence ID" value="NZ_JAVRHO010000044.1"/>
</dbReference>
<dbReference type="EMBL" id="JAVRHO010000044">
    <property type="protein sequence ID" value="MDT0648423.1"/>
    <property type="molecule type" value="Genomic_DNA"/>
</dbReference>
<sequence length="137" mass="15847">MNVNFRDKLTEDEVVNLLSEQLQKEGWTITKQCFGQTRGNDIEAIKDEKKLIIEAKGAKSNDYSPTKKRDYFKSGQIKSHFGRAIVKIMSEIEKNPEFIYGIAHPDDPLIRKTIGKIIPQLEGLNIKHYWVKKDDKI</sequence>
<protein>
    <submittedName>
        <fullName evidence="1">Uncharacterized protein</fullName>
    </submittedName>
</protein>
<proteinExistence type="predicted"/>
<comment type="caution">
    <text evidence="1">The sequence shown here is derived from an EMBL/GenBank/DDBJ whole genome shotgun (WGS) entry which is preliminary data.</text>
</comment>
<keyword evidence="2" id="KW-1185">Reference proteome</keyword>
<accession>A0ABU3CPY5</accession>
<evidence type="ECO:0000313" key="2">
    <source>
        <dbReference type="Proteomes" id="UP001245285"/>
    </source>
</evidence>
<organism evidence="1 2">
    <name type="scientific">Autumnicola lenta</name>
    <dbReference type="NCBI Taxonomy" id="3075593"/>
    <lineage>
        <taxon>Bacteria</taxon>
        <taxon>Pseudomonadati</taxon>
        <taxon>Bacteroidota</taxon>
        <taxon>Flavobacteriia</taxon>
        <taxon>Flavobacteriales</taxon>
        <taxon>Flavobacteriaceae</taxon>
        <taxon>Autumnicola</taxon>
    </lineage>
</organism>
<gene>
    <name evidence="1" type="ORF">RM545_17155</name>
</gene>
<evidence type="ECO:0000313" key="1">
    <source>
        <dbReference type="EMBL" id="MDT0648423.1"/>
    </source>
</evidence>
<reference evidence="1 2" key="1">
    <citation type="submission" date="2023-09" db="EMBL/GenBank/DDBJ databases">
        <authorList>
            <person name="Rey-Velasco X."/>
        </authorList>
    </citation>
    <scope>NUCLEOTIDE SEQUENCE [LARGE SCALE GENOMIC DNA]</scope>
    <source>
        <strain evidence="1 2">F260</strain>
    </source>
</reference>
<name>A0ABU3CPY5_9FLAO</name>